<evidence type="ECO:0000313" key="17">
    <source>
        <dbReference type="EMBL" id="KAF2033090.1"/>
    </source>
</evidence>
<evidence type="ECO:0000256" key="15">
    <source>
        <dbReference type="SAM" id="SignalP"/>
    </source>
</evidence>
<keyword evidence="7" id="KW-0378">Hydrolase</keyword>
<sequence>MKYFALSAVAALAALIPTSLAQTHTDCNPLNTTGCPTMQALGSNATFLFNKTGISSNGKVWRKQNQGTIGWDEKGGATFQIERSGDAPMVQSNFYMLFGRLEISEALDEIDWEFLGSNTTHAMTNYFGKGNTTAFDRGINYKMDAAPQDDFHNYTIDWTKDRIQWWIDDKMVRELVPAQALNGKNYPQTPMNVRLGAWAGGDTTNNDPGVVEWAGGKTDFNAGPFTMMVRQLYAQDYTSAKEYQWADPADPTGSWENIKAVQGGTSKVTQEIQKPSGVRNRWAALSQGAKIGIIAGSLGLFAILLCLMAFCCIKQRRAGRKEHSALLAEEQKEAAELQEYKRQMQSGKFGFGGGNYGRV</sequence>
<feature type="domain" description="GH16" evidence="16">
    <location>
        <begin position="23"/>
        <end position="237"/>
    </location>
</feature>
<dbReference type="SUPFAM" id="SSF49899">
    <property type="entry name" value="Concanavalin A-like lectins/glucanases"/>
    <property type="match status" value="1"/>
</dbReference>
<keyword evidence="14" id="KW-0812">Transmembrane</keyword>
<comment type="caution">
    <text evidence="17">The sequence shown here is derived from an EMBL/GenBank/DDBJ whole genome shotgun (WGS) entry which is preliminary data.</text>
</comment>
<evidence type="ECO:0000256" key="4">
    <source>
        <dbReference type="ARBA" id="ARBA00022676"/>
    </source>
</evidence>
<evidence type="ECO:0000256" key="8">
    <source>
        <dbReference type="ARBA" id="ARBA00023136"/>
    </source>
</evidence>
<keyword evidence="9" id="KW-0325">Glycoprotein</keyword>
<evidence type="ECO:0000256" key="10">
    <source>
        <dbReference type="ARBA" id="ARBA00023295"/>
    </source>
</evidence>
<proteinExistence type="inferred from homology"/>
<dbReference type="InterPro" id="IPR013320">
    <property type="entry name" value="ConA-like_dom_sf"/>
</dbReference>
<dbReference type="PROSITE" id="PS51762">
    <property type="entry name" value="GH16_2"/>
    <property type="match status" value="1"/>
</dbReference>
<evidence type="ECO:0000256" key="13">
    <source>
        <dbReference type="SAM" id="Coils"/>
    </source>
</evidence>
<gene>
    <name evidence="17" type="ORF">EK21DRAFT_98412</name>
</gene>
<evidence type="ECO:0000256" key="12">
    <source>
        <dbReference type="ARBA" id="ARBA00038074"/>
    </source>
</evidence>
<evidence type="ECO:0000256" key="6">
    <source>
        <dbReference type="ARBA" id="ARBA00022729"/>
    </source>
</evidence>
<dbReference type="InterPro" id="IPR050546">
    <property type="entry name" value="Glycosyl_Hydrlase_16"/>
</dbReference>
<keyword evidence="5" id="KW-0808">Transferase</keyword>
<evidence type="ECO:0000256" key="3">
    <source>
        <dbReference type="ARBA" id="ARBA00012729"/>
    </source>
</evidence>
<comment type="catalytic activity">
    <reaction evidence="1">
        <text>Random endo-hydrolysis of N-acetyl-beta-D-glucosaminide (1-&gt;4)-beta-linkages in chitin and chitodextrins.</text>
        <dbReference type="EC" id="3.2.1.14"/>
    </reaction>
</comment>
<feature type="signal peptide" evidence="15">
    <location>
        <begin position="1"/>
        <end position="21"/>
    </location>
</feature>
<dbReference type="PANTHER" id="PTHR10963">
    <property type="entry name" value="GLYCOSYL HYDROLASE-RELATED"/>
    <property type="match status" value="1"/>
</dbReference>
<feature type="coiled-coil region" evidence="13">
    <location>
        <begin position="320"/>
        <end position="347"/>
    </location>
</feature>
<keyword evidence="18" id="KW-1185">Reference proteome</keyword>
<keyword evidence="11" id="KW-0961">Cell wall biogenesis/degradation</keyword>
<evidence type="ECO:0000259" key="16">
    <source>
        <dbReference type="PROSITE" id="PS51762"/>
    </source>
</evidence>
<evidence type="ECO:0000256" key="2">
    <source>
        <dbReference type="ARBA" id="ARBA00004370"/>
    </source>
</evidence>
<evidence type="ECO:0000256" key="11">
    <source>
        <dbReference type="ARBA" id="ARBA00023316"/>
    </source>
</evidence>
<keyword evidence="4" id="KW-0328">Glycosyltransferase</keyword>
<comment type="similarity">
    <text evidence="12">Belongs to the glycosyl hydrolase 16 family. CRH1 subfamily.</text>
</comment>
<organism evidence="17 18">
    <name type="scientific">Setomelanomma holmii</name>
    <dbReference type="NCBI Taxonomy" id="210430"/>
    <lineage>
        <taxon>Eukaryota</taxon>
        <taxon>Fungi</taxon>
        <taxon>Dikarya</taxon>
        <taxon>Ascomycota</taxon>
        <taxon>Pezizomycotina</taxon>
        <taxon>Dothideomycetes</taxon>
        <taxon>Pleosporomycetidae</taxon>
        <taxon>Pleosporales</taxon>
        <taxon>Pleosporineae</taxon>
        <taxon>Phaeosphaeriaceae</taxon>
        <taxon>Setomelanomma</taxon>
    </lineage>
</organism>
<dbReference type="EC" id="3.2.1.14" evidence="3"/>
<keyword evidence="6 15" id="KW-0732">Signal</keyword>
<dbReference type="GO" id="GO:0016020">
    <property type="term" value="C:membrane"/>
    <property type="evidence" value="ECO:0007669"/>
    <property type="project" value="UniProtKB-SubCell"/>
</dbReference>
<evidence type="ECO:0000256" key="14">
    <source>
        <dbReference type="SAM" id="Phobius"/>
    </source>
</evidence>
<accession>A0A9P4LQC3</accession>
<reference evidence="17" key="1">
    <citation type="journal article" date="2020" name="Stud. Mycol.">
        <title>101 Dothideomycetes genomes: a test case for predicting lifestyles and emergence of pathogens.</title>
        <authorList>
            <person name="Haridas S."/>
            <person name="Albert R."/>
            <person name="Binder M."/>
            <person name="Bloem J."/>
            <person name="Labutti K."/>
            <person name="Salamov A."/>
            <person name="Andreopoulos B."/>
            <person name="Baker S."/>
            <person name="Barry K."/>
            <person name="Bills G."/>
            <person name="Bluhm B."/>
            <person name="Cannon C."/>
            <person name="Castanera R."/>
            <person name="Culley D."/>
            <person name="Daum C."/>
            <person name="Ezra D."/>
            <person name="Gonzalez J."/>
            <person name="Henrissat B."/>
            <person name="Kuo A."/>
            <person name="Liang C."/>
            <person name="Lipzen A."/>
            <person name="Lutzoni F."/>
            <person name="Magnuson J."/>
            <person name="Mondo S."/>
            <person name="Nolan M."/>
            <person name="Ohm R."/>
            <person name="Pangilinan J."/>
            <person name="Park H.-J."/>
            <person name="Ramirez L."/>
            <person name="Alfaro M."/>
            <person name="Sun H."/>
            <person name="Tritt A."/>
            <person name="Yoshinaga Y."/>
            <person name="Zwiers L.-H."/>
            <person name="Turgeon B."/>
            <person name="Goodwin S."/>
            <person name="Spatafora J."/>
            <person name="Crous P."/>
            <person name="Grigoriev I."/>
        </authorList>
    </citation>
    <scope>NUCLEOTIDE SEQUENCE</scope>
    <source>
        <strain evidence="17">CBS 110217</strain>
    </source>
</reference>
<dbReference type="PANTHER" id="PTHR10963:SF27">
    <property type="entry name" value="GLYCOSIDASE-RELATED"/>
    <property type="match status" value="1"/>
</dbReference>
<dbReference type="Gene3D" id="2.60.120.200">
    <property type="match status" value="1"/>
</dbReference>
<evidence type="ECO:0000313" key="18">
    <source>
        <dbReference type="Proteomes" id="UP000799777"/>
    </source>
</evidence>
<dbReference type="GO" id="GO:0005975">
    <property type="term" value="P:carbohydrate metabolic process"/>
    <property type="evidence" value="ECO:0007669"/>
    <property type="project" value="InterPro"/>
</dbReference>
<keyword evidence="10" id="KW-0326">Glycosidase</keyword>
<dbReference type="Pfam" id="PF00722">
    <property type="entry name" value="Glyco_hydro_16"/>
    <property type="match status" value="1"/>
</dbReference>
<name>A0A9P4LQC3_9PLEO</name>
<keyword evidence="14" id="KW-1133">Transmembrane helix</keyword>
<dbReference type="GO" id="GO:0016757">
    <property type="term" value="F:glycosyltransferase activity"/>
    <property type="evidence" value="ECO:0007669"/>
    <property type="project" value="UniProtKB-KW"/>
</dbReference>
<evidence type="ECO:0000256" key="7">
    <source>
        <dbReference type="ARBA" id="ARBA00022801"/>
    </source>
</evidence>
<dbReference type="Proteomes" id="UP000799777">
    <property type="component" value="Unassembled WGS sequence"/>
</dbReference>
<feature type="transmembrane region" description="Helical" evidence="14">
    <location>
        <begin position="291"/>
        <end position="313"/>
    </location>
</feature>
<dbReference type="GO" id="GO:0009277">
    <property type="term" value="C:fungal-type cell wall"/>
    <property type="evidence" value="ECO:0007669"/>
    <property type="project" value="TreeGrafter"/>
</dbReference>
<dbReference type="GO" id="GO:0008843">
    <property type="term" value="F:endochitinase activity"/>
    <property type="evidence" value="ECO:0007669"/>
    <property type="project" value="UniProtKB-EC"/>
</dbReference>
<evidence type="ECO:0000256" key="9">
    <source>
        <dbReference type="ARBA" id="ARBA00023180"/>
    </source>
</evidence>
<dbReference type="EMBL" id="ML978168">
    <property type="protein sequence ID" value="KAF2033090.1"/>
    <property type="molecule type" value="Genomic_DNA"/>
</dbReference>
<dbReference type="GO" id="GO:0031505">
    <property type="term" value="P:fungal-type cell wall organization"/>
    <property type="evidence" value="ECO:0007669"/>
    <property type="project" value="TreeGrafter"/>
</dbReference>
<evidence type="ECO:0000256" key="1">
    <source>
        <dbReference type="ARBA" id="ARBA00000822"/>
    </source>
</evidence>
<comment type="subcellular location">
    <subcellularLocation>
        <location evidence="2">Membrane</location>
    </subcellularLocation>
</comment>
<keyword evidence="8 14" id="KW-0472">Membrane</keyword>
<dbReference type="AlphaFoldDB" id="A0A9P4LQC3"/>
<dbReference type="InterPro" id="IPR000757">
    <property type="entry name" value="Beta-glucanase-like"/>
</dbReference>
<feature type="chain" id="PRO_5040169543" description="chitinase" evidence="15">
    <location>
        <begin position="22"/>
        <end position="359"/>
    </location>
</feature>
<evidence type="ECO:0000256" key="5">
    <source>
        <dbReference type="ARBA" id="ARBA00022679"/>
    </source>
</evidence>
<keyword evidence="13" id="KW-0175">Coiled coil</keyword>
<protein>
    <recommendedName>
        <fullName evidence="3">chitinase</fullName>
        <ecNumber evidence="3">3.2.1.14</ecNumber>
    </recommendedName>
</protein>
<dbReference type="OrthoDB" id="4781at2759"/>